<evidence type="ECO:0000313" key="1">
    <source>
        <dbReference type="EMBL" id="CAG8646731.1"/>
    </source>
</evidence>
<reference evidence="1" key="1">
    <citation type="submission" date="2021-06" db="EMBL/GenBank/DDBJ databases">
        <authorList>
            <person name="Kallberg Y."/>
            <person name="Tangrot J."/>
            <person name="Rosling A."/>
        </authorList>
    </citation>
    <scope>NUCLEOTIDE SEQUENCE</scope>
    <source>
        <strain evidence="1">IL203A</strain>
    </source>
</reference>
<gene>
    <name evidence="1" type="ORF">DHETER_LOCUS9100</name>
</gene>
<sequence length="634" mass="71547">GAKNVIIKNMYPPSENYVSNVELNHFSFDWSFQETELPPGVSQSDYAPPLPNAPPPCLPISTSFHHGQQSFCQQPKQQKTSRGKYNKHKRGSLKNWTGSRRPNNVYSHDESSAGGQLNVNYLASQMTSSVNSVPLPWHTSNAPERTPPWRSHISTSLDGTDNGMPHEEFGSRQEYFRLPFTPESSSINHNQFSRHYMSQYGYQSTHRITASQYDLQRSFNTSSSQIVIEKPAAPNASNTKNSQERIVKVDDTKKKIVNKPVNSDKKQPVLVFPRSKKPKTEETKKHNQNNVICQVNANDEPLNPRTGVNAGLQLFKKKTNSKKIEFKLVSSIGLSKLNIDKCRIRESRVQDDHLEVSAKKIKLDTNKNTEATQAVQSTKSQVDKEDNVCSNTVEPLKPTIDETRDDVKKINYGDSISHNENSFCHDSEFECKKMNIDSNIDSDIVIEPCQIAHKNIPITGNEKENEDANAASELPQSDDLNIMAVDTQLGHTELIVDESDGSIKPLLSKQKRVEKKLLNVTSKEGKERDSPKPQPRSRQSYVRKQKISWMNTKDAKVNKCESCGDKSKDLETIGALELCSTCVPLFTSQVARAKAFPHNFKLNQKVEVLNIDKVWYPAKIVILETDEDLFWPLA</sequence>
<feature type="non-terminal residue" evidence="1">
    <location>
        <position position="1"/>
    </location>
</feature>
<proteinExistence type="predicted"/>
<dbReference type="EMBL" id="CAJVPU010015424">
    <property type="protein sequence ID" value="CAG8646731.1"/>
    <property type="molecule type" value="Genomic_DNA"/>
</dbReference>
<comment type="caution">
    <text evidence="1">The sequence shown here is derived from an EMBL/GenBank/DDBJ whole genome shotgun (WGS) entry which is preliminary data.</text>
</comment>
<protein>
    <submittedName>
        <fullName evidence="1">2699_t:CDS:1</fullName>
    </submittedName>
</protein>
<evidence type="ECO:0000313" key="2">
    <source>
        <dbReference type="Proteomes" id="UP000789702"/>
    </source>
</evidence>
<organism evidence="1 2">
    <name type="scientific">Dentiscutata heterogama</name>
    <dbReference type="NCBI Taxonomy" id="1316150"/>
    <lineage>
        <taxon>Eukaryota</taxon>
        <taxon>Fungi</taxon>
        <taxon>Fungi incertae sedis</taxon>
        <taxon>Mucoromycota</taxon>
        <taxon>Glomeromycotina</taxon>
        <taxon>Glomeromycetes</taxon>
        <taxon>Diversisporales</taxon>
        <taxon>Gigasporaceae</taxon>
        <taxon>Dentiscutata</taxon>
    </lineage>
</organism>
<accession>A0ACA9NB74</accession>
<feature type="non-terminal residue" evidence="1">
    <location>
        <position position="634"/>
    </location>
</feature>
<name>A0ACA9NB74_9GLOM</name>
<dbReference type="Proteomes" id="UP000789702">
    <property type="component" value="Unassembled WGS sequence"/>
</dbReference>
<keyword evidence="2" id="KW-1185">Reference proteome</keyword>